<dbReference type="AlphaFoldDB" id="A0A1L4CX07"/>
<dbReference type="Gene3D" id="1.10.1520.10">
    <property type="entry name" value="Ribonuclease III domain"/>
    <property type="match status" value="1"/>
</dbReference>
<dbReference type="STRING" id="1915309.AXG55_00445"/>
<feature type="binding site" evidence="8">
    <location>
        <position position="152"/>
    </location>
    <ligand>
        <name>Mg(2+)</name>
        <dbReference type="ChEBI" id="CHEBI:18420"/>
    </ligand>
</feature>
<name>A0A1L4CX07_9BACT</name>
<evidence type="ECO:0000259" key="10">
    <source>
        <dbReference type="PROSITE" id="PS50142"/>
    </source>
</evidence>
<dbReference type="SUPFAM" id="SSF69065">
    <property type="entry name" value="RNase III domain-like"/>
    <property type="match status" value="1"/>
</dbReference>
<dbReference type="Pfam" id="PF00035">
    <property type="entry name" value="dsrm"/>
    <property type="match status" value="1"/>
</dbReference>
<proteinExistence type="inferred from homology"/>
<evidence type="ECO:0000256" key="6">
    <source>
        <dbReference type="ARBA" id="ARBA00022801"/>
    </source>
</evidence>
<feature type="domain" description="RNase III" evidence="10">
    <location>
        <begin position="21"/>
        <end position="163"/>
    </location>
</feature>
<dbReference type="OrthoDB" id="9805026at2"/>
<dbReference type="GO" id="GO:0005737">
    <property type="term" value="C:cytoplasm"/>
    <property type="evidence" value="ECO:0007669"/>
    <property type="project" value="UniProtKB-SubCell"/>
</dbReference>
<dbReference type="PANTHER" id="PTHR11207">
    <property type="entry name" value="RIBONUCLEASE III"/>
    <property type="match status" value="1"/>
</dbReference>
<evidence type="ECO:0000256" key="8">
    <source>
        <dbReference type="HAMAP-Rule" id="MF_00104"/>
    </source>
</evidence>
<evidence type="ECO:0000259" key="9">
    <source>
        <dbReference type="PROSITE" id="PS50137"/>
    </source>
</evidence>
<evidence type="ECO:0000256" key="2">
    <source>
        <dbReference type="ARBA" id="ARBA00010183"/>
    </source>
</evidence>
<dbReference type="PROSITE" id="PS00517">
    <property type="entry name" value="RNASE_3_1"/>
    <property type="match status" value="1"/>
</dbReference>
<evidence type="ECO:0000256" key="7">
    <source>
        <dbReference type="ARBA" id="ARBA00022884"/>
    </source>
</evidence>
<evidence type="ECO:0000313" key="11">
    <source>
        <dbReference type="EMBL" id="APJ02482.1"/>
    </source>
</evidence>
<organism evidence="11 12">
    <name type="scientific">Silvanigrella aquatica</name>
    <dbReference type="NCBI Taxonomy" id="1915309"/>
    <lineage>
        <taxon>Bacteria</taxon>
        <taxon>Pseudomonadati</taxon>
        <taxon>Bdellovibrionota</taxon>
        <taxon>Oligoflexia</taxon>
        <taxon>Silvanigrellales</taxon>
        <taxon>Silvanigrellaceae</taxon>
        <taxon>Silvanigrella</taxon>
    </lineage>
</organism>
<dbReference type="SUPFAM" id="SSF54768">
    <property type="entry name" value="dsRNA-binding domain-like"/>
    <property type="match status" value="1"/>
</dbReference>
<dbReference type="Pfam" id="PF14622">
    <property type="entry name" value="Ribonucleas_3_3"/>
    <property type="match status" value="1"/>
</dbReference>
<keyword evidence="8" id="KW-0460">Magnesium</keyword>
<dbReference type="PROSITE" id="PS50137">
    <property type="entry name" value="DS_RBD"/>
    <property type="match status" value="1"/>
</dbReference>
<keyword evidence="3 8" id="KW-0507">mRNA processing</keyword>
<feature type="domain" description="DRBM" evidence="9">
    <location>
        <begin position="190"/>
        <end position="259"/>
    </location>
</feature>
<keyword evidence="12" id="KW-1185">Reference proteome</keyword>
<dbReference type="GO" id="GO:0003725">
    <property type="term" value="F:double-stranded RNA binding"/>
    <property type="evidence" value="ECO:0007669"/>
    <property type="project" value="TreeGrafter"/>
</dbReference>
<dbReference type="SMART" id="SM00358">
    <property type="entry name" value="DSRM"/>
    <property type="match status" value="1"/>
</dbReference>
<protein>
    <recommendedName>
        <fullName evidence="8">Ribonuclease 3</fullName>
        <ecNumber evidence="8">3.1.26.3</ecNumber>
    </recommendedName>
    <alternativeName>
        <fullName evidence="8">Ribonuclease III</fullName>
        <shortName evidence="8">RNase III</shortName>
    </alternativeName>
</protein>
<keyword evidence="6 8" id="KW-0378">Hydrolase</keyword>
<dbReference type="SMART" id="SM00535">
    <property type="entry name" value="RIBOc"/>
    <property type="match status" value="1"/>
</dbReference>
<comment type="cofactor">
    <cofactor evidence="8">
        <name>Mg(2+)</name>
        <dbReference type="ChEBI" id="CHEBI:18420"/>
    </cofactor>
</comment>
<keyword evidence="8" id="KW-0963">Cytoplasm</keyword>
<evidence type="ECO:0000256" key="5">
    <source>
        <dbReference type="ARBA" id="ARBA00022759"/>
    </source>
</evidence>
<keyword evidence="7 8" id="KW-0694">RNA-binding</keyword>
<accession>A0A1L4CX07</accession>
<dbReference type="GO" id="GO:0006397">
    <property type="term" value="P:mRNA processing"/>
    <property type="evidence" value="ECO:0007669"/>
    <property type="project" value="UniProtKB-UniRule"/>
</dbReference>
<dbReference type="GO" id="GO:0046872">
    <property type="term" value="F:metal ion binding"/>
    <property type="evidence" value="ECO:0007669"/>
    <property type="project" value="UniProtKB-KW"/>
</dbReference>
<feature type="active site" evidence="8">
    <location>
        <position position="152"/>
    </location>
</feature>
<dbReference type="GO" id="GO:0006364">
    <property type="term" value="P:rRNA processing"/>
    <property type="evidence" value="ECO:0007669"/>
    <property type="project" value="UniProtKB-UniRule"/>
</dbReference>
<gene>
    <name evidence="8" type="primary">rnc</name>
    <name evidence="11" type="ORF">AXG55_00445</name>
</gene>
<sequence>MLEKRLTLLRTQFRDLNFAKLSRVFPQIEANIDKLGEIQEHRYLDKKLAAISLVHRSSLVYWPTDKSGIYSNERLEFLGDAFLSFFIASEAMIEHKTLQEGDLSRLRAALVGTENLALKSRDLGIGDCLLVGKAEMNSNPQRRDNVLADAFEAVTAALLLDAGEEKAHMWLLKVFSDDLKTGQDILLKFDSKSKLQQWTQGIIGVPPVYRTIGTEGTPQETFFIVAAFIGNTEIGRASAASKREASKKVAELIVEKIESGKLTKDMIISFFGREK</sequence>
<dbReference type="GO" id="GO:0008033">
    <property type="term" value="P:tRNA processing"/>
    <property type="evidence" value="ECO:0007669"/>
    <property type="project" value="UniProtKB-KW"/>
</dbReference>
<keyword evidence="5 8" id="KW-0255">Endonuclease</keyword>
<dbReference type="Gene3D" id="3.30.160.20">
    <property type="match status" value="1"/>
</dbReference>
<dbReference type="PROSITE" id="PS50142">
    <property type="entry name" value="RNASE_3_2"/>
    <property type="match status" value="1"/>
</dbReference>
<dbReference type="EMBL" id="CP017834">
    <property type="protein sequence ID" value="APJ02482.1"/>
    <property type="molecule type" value="Genomic_DNA"/>
</dbReference>
<dbReference type="GO" id="GO:0004525">
    <property type="term" value="F:ribonuclease III activity"/>
    <property type="evidence" value="ECO:0007669"/>
    <property type="project" value="UniProtKB-UniRule"/>
</dbReference>
<dbReference type="HAMAP" id="MF_00104">
    <property type="entry name" value="RNase_III"/>
    <property type="match status" value="1"/>
</dbReference>
<comment type="subunit">
    <text evidence="8">Homodimer.</text>
</comment>
<dbReference type="CDD" id="cd00593">
    <property type="entry name" value="RIBOc"/>
    <property type="match status" value="1"/>
</dbReference>
<evidence type="ECO:0000313" key="12">
    <source>
        <dbReference type="Proteomes" id="UP000184731"/>
    </source>
</evidence>
<keyword evidence="4 8" id="KW-0540">Nuclease</keyword>
<feature type="binding site" evidence="8">
    <location>
        <position position="149"/>
    </location>
    <ligand>
        <name>Mg(2+)</name>
        <dbReference type="ChEBI" id="CHEBI:18420"/>
    </ligand>
</feature>
<comment type="catalytic activity">
    <reaction evidence="1 8">
        <text>Endonucleolytic cleavage to 5'-phosphomonoester.</text>
        <dbReference type="EC" id="3.1.26.3"/>
    </reaction>
</comment>
<comment type="subcellular location">
    <subcellularLocation>
        <location evidence="8">Cytoplasm</location>
    </subcellularLocation>
</comment>
<dbReference type="GO" id="GO:0019843">
    <property type="term" value="F:rRNA binding"/>
    <property type="evidence" value="ECO:0007669"/>
    <property type="project" value="UniProtKB-KW"/>
</dbReference>
<keyword evidence="8" id="KW-0819">tRNA processing</keyword>
<evidence type="ECO:0000256" key="4">
    <source>
        <dbReference type="ARBA" id="ARBA00022722"/>
    </source>
</evidence>
<dbReference type="CDD" id="cd10845">
    <property type="entry name" value="DSRM_RNAse_III_family"/>
    <property type="match status" value="1"/>
</dbReference>
<keyword evidence="8" id="KW-0698">rRNA processing</keyword>
<evidence type="ECO:0000256" key="1">
    <source>
        <dbReference type="ARBA" id="ARBA00000109"/>
    </source>
</evidence>
<dbReference type="InterPro" id="IPR014720">
    <property type="entry name" value="dsRBD_dom"/>
</dbReference>
<comment type="similarity">
    <text evidence="2">Belongs to the ribonuclease III family.</text>
</comment>
<comment type="function">
    <text evidence="8">Digests double-stranded RNA. Involved in the processing of primary rRNA transcript to yield the immediate precursors to the large and small rRNAs (23S and 16S). Processes some mRNAs, and tRNAs when they are encoded in the rRNA operon. Processes pre-crRNA and tracrRNA of type II CRISPR loci if present in the organism.</text>
</comment>
<dbReference type="PANTHER" id="PTHR11207:SF0">
    <property type="entry name" value="RIBONUCLEASE 3"/>
    <property type="match status" value="1"/>
</dbReference>
<evidence type="ECO:0000256" key="3">
    <source>
        <dbReference type="ARBA" id="ARBA00022664"/>
    </source>
</evidence>
<dbReference type="InterPro" id="IPR011907">
    <property type="entry name" value="RNase_III"/>
</dbReference>
<dbReference type="KEGG" id="saqi:AXG55_00445"/>
<dbReference type="InterPro" id="IPR036389">
    <property type="entry name" value="RNase_III_sf"/>
</dbReference>
<dbReference type="GO" id="GO:0010468">
    <property type="term" value="P:regulation of gene expression"/>
    <property type="evidence" value="ECO:0007669"/>
    <property type="project" value="TreeGrafter"/>
</dbReference>
<dbReference type="Proteomes" id="UP000184731">
    <property type="component" value="Chromosome"/>
</dbReference>
<keyword evidence="8" id="KW-0699">rRNA-binding</keyword>
<dbReference type="RefSeq" id="WP_148696187.1">
    <property type="nucleotide sequence ID" value="NZ_CP017834.1"/>
</dbReference>
<dbReference type="EC" id="3.1.26.3" evidence="8"/>
<feature type="active site" evidence="8">
    <location>
        <position position="80"/>
    </location>
</feature>
<keyword evidence="8" id="KW-0479">Metal-binding</keyword>
<reference evidence="11 12" key="1">
    <citation type="submission" date="2016-10" db="EMBL/GenBank/DDBJ databases">
        <title>Silvanigrella aquatica sp. nov., isolated from a freshwater lake located in the Black Forest, Germany, description of Silvanigrellaceae fam. nov., Silvanigrellales ord. nov., reclassification of the order Bdellovibrionales in the class Oligoflexia, reclassification of the families Bacteriovoracaceae and Halobacteriovoraceae in the new order Bacteriovoracales ord. nov., and reclassification of the family Pseudobacteriovoracaceae in the order Oligoflexiales.</title>
        <authorList>
            <person name="Hahn M.W."/>
            <person name="Schmidt J."/>
            <person name="Koll U."/>
            <person name="Rohde M."/>
            <person name="Verbag S."/>
            <person name="Pitt A."/>
            <person name="Nakai R."/>
            <person name="Naganuma T."/>
            <person name="Lang E."/>
        </authorList>
    </citation>
    <scope>NUCLEOTIDE SEQUENCE [LARGE SCALE GENOMIC DNA]</scope>
    <source>
        <strain evidence="11 12">MWH-Nonnen-W8red</strain>
    </source>
</reference>
<feature type="binding site" evidence="8">
    <location>
        <position position="76"/>
    </location>
    <ligand>
        <name>Mg(2+)</name>
        <dbReference type="ChEBI" id="CHEBI:18420"/>
    </ligand>
</feature>
<dbReference type="InterPro" id="IPR000999">
    <property type="entry name" value="RNase_III_dom"/>
</dbReference>